<reference evidence="1 2" key="1">
    <citation type="submission" date="2021-01" db="EMBL/GenBank/DDBJ databases">
        <title>Genomic Encyclopedia of Type Strains, Phase IV (KMG-IV): sequencing the most valuable type-strain genomes for metagenomic binning, comparative biology and taxonomic classification.</title>
        <authorList>
            <person name="Goeker M."/>
        </authorList>
    </citation>
    <scope>NUCLEOTIDE SEQUENCE [LARGE SCALE GENOMIC DNA]</scope>
    <source>
        <strain evidence="1 2">DSM 105482</strain>
    </source>
</reference>
<dbReference type="EMBL" id="JAFBFI010000023">
    <property type="protein sequence ID" value="MBM7694428.1"/>
    <property type="molecule type" value="Genomic_DNA"/>
</dbReference>
<gene>
    <name evidence="1" type="ORF">JOC77_003889</name>
</gene>
<organism evidence="1 2">
    <name type="scientific">Peribacillus deserti</name>
    <dbReference type="NCBI Taxonomy" id="673318"/>
    <lineage>
        <taxon>Bacteria</taxon>
        <taxon>Bacillati</taxon>
        <taxon>Bacillota</taxon>
        <taxon>Bacilli</taxon>
        <taxon>Bacillales</taxon>
        <taxon>Bacillaceae</taxon>
        <taxon>Peribacillus</taxon>
    </lineage>
</organism>
<dbReference type="InterPro" id="IPR018708">
    <property type="entry name" value="DUF2225"/>
</dbReference>
<proteinExistence type="predicted"/>
<name>A0ABS2QMM8_9BACI</name>
<evidence type="ECO:0000313" key="2">
    <source>
        <dbReference type="Proteomes" id="UP000823486"/>
    </source>
</evidence>
<protein>
    <submittedName>
        <fullName evidence="1">Uncharacterized protein (DUF2225 family)</fullName>
    </submittedName>
</protein>
<dbReference type="Proteomes" id="UP000823486">
    <property type="component" value="Unassembled WGS sequence"/>
</dbReference>
<accession>A0ABS2QMM8</accession>
<sequence>MEQITPFFEKKSDCMFCGSSFHSMKLRSKFIKILSYDTDFRPIYSDIGINPLLYKILVCPHCGFSFSEEFSTSFPPLTKDVIREKVTSRWVPHQYGGNRTISDAIKTYKLASYCALLKKEKHITSAGLFLRIAWLYRETQPEHEPRFLALAQKEYEQSYSSADFRGTQVSEIKLLYIIGEISRRIGDFSNAARHLSMVIEKQKHTTETKIVEMAKDQWQQIRQLKAN</sequence>
<dbReference type="Pfam" id="PF09986">
    <property type="entry name" value="DUF2225"/>
    <property type="match status" value="1"/>
</dbReference>
<dbReference type="RefSeq" id="WP_204546842.1">
    <property type="nucleotide sequence ID" value="NZ_JAFBFI010000023.1"/>
</dbReference>
<keyword evidence="2" id="KW-1185">Reference proteome</keyword>
<comment type="caution">
    <text evidence="1">The sequence shown here is derived from an EMBL/GenBank/DDBJ whole genome shotgun (WGS) entry which is preliminary data.</text>
</comment>
<evidence type="ECO:0000313" key="1">
    <source>
        <dbReference type="EMBL" id="MBM7694428.1"/>
    </source>
</evidence>